<dbReference type="EMBL" id="CP136894">
    <property type="protein sequence ID" value="WOL07510.1"/>
    <property type="molecule type" value="Genomic_DNA"/>
</dbReference>
<keyword evidence="2" id="KW-1185">Reference proteome</keyword>
<evidence type="ECO:0000313" key="1">
    <source>
        <dbReference type="EMBL" id="WOL07510.1"/>
    </source>
</evidence>
<reference evidence="1 2" key="1">
    <citation type="submission" date="2023-10" db="EMBL/GenBank/DDBJ databases">
        <title>Chromosome-scale genome assembly provides insights into flower coloration mechanisms of Canna indica.</title>
        <authorList>
            <person name="Li C."/>
        </authorList>
    </citation>
    <scope>NUCLEOTIDE SEQUENCE [LARGE SCALE GENOMIC DNA]</scope>
    <source>
        <tissue evidence="1">Flower</tissue>
    </source>
</reference>
<proteinExistence type="predicted"/>
<name>A0AAQ3KF11_9LILI</name>
<sequence>MTVMERVMKEAFGEVVGGLSCDMGGARMVRAGEDKFSGWSHHMHHVWTSGYR</sequence>
<accession>A0AAQ3KF11</accession>
<gene>
    <name evidence="1" type="ORF">Cni_G16252</name>
</gene>
<dbReference type="AlphaFoldDB" id="A0AAQ3KF11"/>
<dbReference type="Proteomes" id="UP001327560">
    <property type="component" value="Chromosome 5"/>
</dbReference>
<evidence type="ECO:0000313" key="2">
    <source>
        <dbReference type="Proteomes" id="UP001327560"/>
    </source>
</evidence>
<protein>
    <submittedName>
        <fullName evidence="1">Uncharacterized protein</fullName>
    </submittedName>
</protein>
<organism evidence="1 2">
    <name type="scientific">Canna indica</name>
    <name type="common">Indian-shot</name>
    <dbReference type="NCBI Taxonomy" id="4628"/>
    <lineage>
        <taxon>Eukaryota</taxon>
        <taxon>Viridiplantae</taxon>
        <taxon>Streptophyta</taxon>
        <taxon>Embryophyta</taxon>
        <taxon>Tracheophyta</taxon>
        <taxon>Spermatophyta</taxon>
        <taxon>Magnoliopsida</taxon>
        <taxon>Liliopsida</taxon>
        <taxon>Zingiberales</taxon>
        <taxon>Cannaceae</taxon>
        <taxon>Canna</taxon>
    </lineage>
</organism>